<name>A0A6C0EQS2_9ZZZZ</name>
<feature type="compositionally biased region" description="Basic residues" evidence="1">
    <location>
        <begin position="440"/>
        <end position="449"/>
    </location>
</feature>
<proteinExistence type="predicted"/>
<feature type="compositionally biased region" description="Basic and acidic residues" evidence="1">
    <location>
        <begin position="422"/>
        <end position="433"/>
    </location>
</feature>
<sequence>MQKSESKTEKNSPPENFIVIVRDFVKDLTITFPEYAYLWVNWTDAKLPESEIQKLYDYCISVYPERFFDILYQNDEIFNSESTTNTTFLPNVDFKILYNCDNVSENTRKAIWKYLQLLLFTIVNYVKDKNDFGDTMNMFDGIDETELQNKLNETFSSIGDFFKNMEENINTNERGDENSEMPMPNMKDFFKFAEKMKEDNDDESGMPGGFRFDRNSMPNPEDLHGHLKGLFEGKIGTLAQELAEEISQDFGDILGDTNGEEPTSTQDVLKKMMKNPKKIMDLMKTVSSKLDKKMKDGDISKDEIMKEATEWMSKMKDMGGSDQFNEMFKNLTKNMGGLGKNMKIDQNALERMTKTQAMKERMRNKLEQRRQKAIAQAALNQSNSVIQESNTPNNYVFRMENEGVQEKTYISKKQQDQEIDDIMAKLDIKDEPKTTTQPTKKSKKNKNKK</sequence>
<dbReference type="AlphaFoldDB" id="A0A6C0EQS2"/>
<accession>A0A6C0EQS2</accession>
<evidence type="ECO:0000256" key="1">
    <source>
        <dbReference type="SAM" id="MobiDB-lite"/>
    </source>
</evidence>
<organism evidence="2">
    <name type="scientific">viral metagenome</name>
    <dbReference type="NCBI Taxonomy" id="1070528"/>
    <lineage>
        <taxon>unclassified sequences</taxon>
        <taxon>metagenomes</taxon>
        <taxon>organismal metagenomes</taxon>
    </lineage>
</organism>
<dbReference type="EMBL" id="MN738924">
    <property type="protein sequence ID" value="QHT31544.1"/>
    <property type="molecule type" value="Genomic_DNA"/>
</dbReference>
<reference evidence="2" key="1">
    <citation type="journal article" date="2020" name="Nature">
        <title>Giant virus diversity and host interactions through global metagenomics.</title>
        <authorList>
            <person name="Schulz F."/>
            <person name="Roux S."/>
            <person name="Paez-Espino D."/>
            <person name="Jungbluth S."/>
            <person name="Walsh D.A."/>
            <person name="Denef V.J."/>
            <person name="McMahon K.D."/>
            <person name="Konstantinidis K.T."/>
            <person name="Eloe-Fadrosh E.A."/>
            <person name="Kyrpides N.C."/>
            <person name="Woyke T."/>
        </authorList>
    </citation>
    <scope>NUCLEOTIDE SEQUENCE</scope>
    <source>
        <strain evidence="2">GVMAG-M-3300009155-48</strain>
    </source>
</reference>
<feature type="region of interest" description="Disordered" evidence="1">
    <location>
        <begin position="421"/>
        <end position="449"/>
    </location>
</feature>
<evidence type="ECO:0000313" key="2">
    <source>
        <dbReference type="EMBL" id="QHT31544.1"/>
    </source>
</evidence>
<protein>
    <submittedName>
        <fullName evidence="2">Uncharacterized protein</fullName>
    </submittedName>
</protein>